<protein>
    <submittedName>
        <fullName evidence="5">DnaJ subfamily B member 14</fullName>
    </submittedName>
</protein>
<organism evidence="5">
    <name type="scientific">Anthurium amnicola</name>
    <dbReference type="NCBI Taxonomy" id="1678845"/>
    <lineage>
        <taxon>Eukaryota</taxon>
        <taxon>Viridiplantae</taxon>
        <taxon>Streptophyta</taxon>
        <taxon>Embryophyta</taxon>
        <taxon>Tracheophyta</taxon>
        <taxon>Spermatophyta</taxon>
        <taxon>Magnoliopsida</taxon>
        <taxon>Liliopsida</taxon>
        <taxon>Araceae</taxon>
        <taxon>Pothoideae</taxon>
        <taxon>Potheae</taxon>
        <taxon>Anthurium</taxon>
    </lineage>
</organism>
<evidence type="ECO:0000313" key="4">
    <source>
        <dbReference type="EMBL" id="JAT43192.1"/>
    </source>
</evidence>
<dbReference type="Pfam" id="PF00226">
    <property type="entry name" value="DnaJ"/>
    <property type="match status" value="1"/>
</dbReference>
<proteinExistence type="predicted"/>
<dbReference type="PROSITE" id="PS50076">
    <property type="entry name" value="DNAJ_2"/>
    <property type="match status" value="1"/>
</dbReference>
<feature type="region of interest" description="Disordered" evidence="1">
    <location>
        <begin position="230"/>
        <end position="278"/>
    </location>
</feature>
<dbReference type="EMBL" id="GDJX01024744">
    <property type="protein sequence ID" value="JAT43192.1"/>
    <property type="molecule type" value="Transcribed_RNA"/>
</dbReference>
<dbReference type="InterPro" id="IPR001711">
    <property type="entry name" value="PLipase_C_Pinositol-sp_Y"/>
</dbReference>
<dbReference type="Gene3D" id="1.10.287.110">
    <property type="entry name" value="DnaJ domain"/>
    <property type="match status" value="1"/>
</dbReference>
<evidence type="ECO:0000313" key="5">
    <source>
        <dbReference type="EMBL" id="JAT65657.1"/>
    </source>
</evidence>
<feature type="compositionally biased region" description="Basic and acidic residues" evidence="1">
    <location>
        <begin position="295"/>
        <end position="313"/>
    </location>
</feature>
<dbReference type="EMBL" id="GDJX01002279">
    <property type="protein sequence ID" value="JAT65657.1"/>
    <property type="molecule type" value="Transcribed_RNA"/>
</dbReference>
<evidence type="ECO:0000259" key="2">
    <source>
        <dbReference type="PROSITE" id="PS50008"/>
    </source>
</evidence>
<feature type="compositionally biased region" description="Acidic residues" evidence="1">
    <location>
        <begin position="390"/>
        <end position="399"/>
    </location>
</feature>
<feature type="compositionally biased region" description="Basic and acidic residues" evidence="1">
    <location>
        <begin position="443"/>
        <end position="461"/>
    </location>
</feature>
<dbReference type="InterPro" id="IPR024593">
    <property type="entry name" value="DUF3444"/>
</dbReference>
<dbReference type="Pfam" id="PF23551">
    <property type="entry name" value="Zn_ribbon_20"/>
    <property type="match status" value="1"/>
</dbReference>
<dbReference type="InterPro" id="IPR056988">
    <property type="entry name" value="Zn_ribbon_pln"/>
</dbReference>
<dbReference type="SMART" id="SM00271">
    <property type="entry name" value="DnaJ"/>
    <property type="match status" value="1"/>
</dbReference>
<dbReference type="GO" id="GO:0004435">
    <property type="term" value="F:phosphatidylinositol-4,5-bisphosphate phospholipase C activity"/>
    <property type="evidence" value="ECO:0007669"/>
    <property type="project" value="InterPro"/>
</dbReference>
<reference evidence="5" key="1">
    <citation type="submission" date="2015-07" db="EMBL/GenBank/DDBJ databases">
        <title>Transcriptome Assembly of Anthurium amnicola.</title>
        <authorList>
            <person name="Suzuki J."/>
        </authorList>
    </citation>
    <scope>NUCLEOTIDE SEQUENCE</scope>
</reference>
<dbReference type="SUPFAM" id="SSF46565">
    <property type="entry name" value="Chaperone J-domain"/>
    <property type="match status" value="1"/>
</dbReference>
<name>A0A1D1ZFM9_9ARAE</name>
<accession>A0A1D1ZFM9</accession>
<feature type="compositionally biased region" description="Basic and acidic residues" evidence="1">
    <location>
        <begin position="415"/>
        <end position="426"/>
    </location>
</feature>
<dbReference type="CDD" id="cd06257">
    <property type="entry name" value="DnaJ"/>
    <property type="match status" value="1"/>
</dbReference>
<dbReference type="GO" id="GO:0006629">
    <property type="term" value="P:lipid metabolic process"/>
    <property type="evidence" value="ECO:0007669"/>
    <property type="project" value="InterPro"/>
</dbReference>
<dbReference type="GO" id="GO:0005783">
    <property type="term" value="C:endoplasmic reticulum"/>
    <property type="evidence" value="ECO:0007669"/>
    <property type="project" value="UniProtKB-ARBA"/>
</dbReference>
<dbReference type="PANTHER" id="PTHR47374:SF6">
    <property type="entry name" value="ENDOSOME ANTIGEN-LIKE PROTEIN, PUTATIVE (DUF3444)-RELATED"/>
    <property type="match status" value="1"/>
</dbReference>
<dbReference type="PANTHER" id="PTHR47374">
    <property type="entry name" value="ENDOSOME ANTIGEN-LIKE PROTEIN, PUTATIVE (DUF3444)-RELATED"/>
    <property type="match status" value="1"/>
</dbReference>
<dbReference type="AlphaFoldDB" id="A0A1D1ZFM9"/>
<dbReference type="PROSITE" id="PS50008">
    <property type="entry name" value="PIPLC_Y_DOMAIN"/>
    <property type="match status" value="1"/>
</dbReference>
<feature type="region of interest" description="Disordered" evidence="1">
    <location>
        <begin position="294"/>
        <end position="313"/>
    </location>
</feature>
<dbReference type="InterPro" id="IPR036869">
    <property type="entry name" value="J_dom_sf"/>
</dbReference>
<dbReference type="InterPro" id="IPR001623">
    <property type="entry name" value="DnaJ_domain"/>
</dbReference>
<feature type="compositionally biased region" description="Polar residues" evidence="1">
    <location>
        <begin position="493"/>
        <end position="504"/>
    </location>
</feature>
<feature type="region of interest" description="Disordered" evidence="1">
    <location>
        <begin position="388"/>
        <end position="504"/>
    </location>
</feature>
<evidence type="ECO:0000259" key="3">
    <source>
        <dbReference type="PROSITE" id="PS50076"/>
    </source>
</evidence>
<feature type="region of interest" description="Disordered" evidence="1">
    <location>
        <begin position="319"/>
        <end position="353"/>
    </location>
</feature>
<evidence type="ECO:0000256" key="1">
    <source>
        <dbReference type="SAM" id="MobiDB-lite"/>
    </source>
</evidence>
<feature type="domain" description="PI-PLC Y-box" evidence="2">
    <location>
        <begin position="892"/>
        <end position="965"/>
    </location>
</feature>
<dbReference type="GO" id="GO:0035556">
    <property type="term" value="P:intracellular signal transduction"/>
    <property type="evidence" value="ECO:0007669"/>
    <property type="project" value="InterPro"/>
</dbReference>
<dbReference type="PRINTS" id="PR00625">
    <property type="entry name" value="JDOMAIN"/>
</dbReference>
<gene>
    <name evidence="5" type="primary">dnajb14_0</name>
    <name evidence="4" type="synonym">dnajb14_1</name>
    <name evidence="4" type="ORF">g.93306</name>
    <name evidence="5" type="ORF">g.93325</name>
</gene>
<feature type="domain" description="J" evidence="3">
    <location>
        <begin position="66"/>
        <end position="130"/>
    </location>
</feature>
<dbReference type="Pfam" id="PF11926">
    <property type="entry name" value="DUF3444"/>
    <property type="match status" value="2"/>
</dbReference>
<sequence length="1091" mass="123058">MECNKEEALRAKGIAETKMQCRDFVAARKMVLKAQQLFPDLENISQMLTVCQVHCSAEAKVNGSDDWYGILQVEPTADESLIRKQYRKLALLLHPDKNKFAGAEAAFKLVGEAHRTLSDQTKRSVYDLKRSATIKTGGMKPQPHHVNRTSPRRQPVFPNNRTNHAAPPFANLNQSCFPQQQSQAANASQTFWTICSSCGIRYQYYRTILNKALRCQNCLKPFIAHDINAQGGPPGMNPGNPLNQSGIPQHNYSQGQGANNASQQSNGVAGSSGMNSQKNAEAVTRVFVRQGFGNKMEDHSGADNEPGKENEVKVEKVRFEKANKREPGMQASGNSGHKRRRKAAVESSDADSTDSDVIFEEFEHAASWNAEATGSRYPRRSTRQKQNVLYDEDNSDADDCQNPASSKRLRKDGRSHREDQSDKAPCEDDVNEVKVPMYADPVSKNKSEGRKKGIDTEEHTPKGNKQKNCTKQSEDFKGEDVTEGITKDGVSPKSGSDANKQDSVTLSYPDTEFHDFELDKDLKCFAIDQIWAIYDNLDGMPRFYARIRSVSSAGFKVRFTWLEYDPVHQAEMDWYDEELPLGCGNFRLGKTENSEDIRMFSHLMFWGKGSKRNSYVIYPRKGEVWAIFKGWDIKWRLDPDNHRQYEYEIVEVLSDFVADTGVIVASLVKVKEFVSLFCRRGGEGVGMFNIPYSELLRFSHMVPSYRMTGKERRGVPEGLYELDTASLPDNLEKKFPSLSLEEIGVAVEDKCHANGVPCFIPATRDRRSADGQCSFVNGIEKNEKIKVEKPLENSEERSGEPIGDKFAATDAKNIVGGRMPFECPTSNKEDAPCTSFNNAMGNGDSSMPDSSRPLCYIYPDSEFYNFDLERSKERFKTGQIWALYCEDDGFPKYYALVRKVDSGDFKAHIRWLEACPLLEEEIKWSNSDLPFSCGRFRLCSGRGSKQAYDTLETFSHLVHAGYVEKTCQYDIYPQVTEVWALYRNWSAGWALSNLVNCSDRGEYEVVQVLCTSASVITVGVLEKVDGFKAVFRSQRTFGVSNTMEIPRSEFLRFSHRIPSFRLTEEKGGKLRGYWELDPGSLPNILLRTSSD</sequence>
<feature type="compositionally biased region" description="Polar residues" evidence="1">
    <location>
        <begin position="244"/>
        <end position="278"/>
    </location>
</feature>